<dbReference type="EMBL" id="FQUT01000014">
    <property type="protein sequence ID" value="SHG37448.1"/>
    <property type="molecule type" value="Genomic_DNA"/>
</dbReference>
<dbReference type="PROSITE" id="PS51257">
    <property type="entry name" value="PROKAR_LIPOPROTEIN"/>
    <property type="match status" value="1"/>
</dbReference>
<dbReference type="OrthoDB" id="1266755at2"/>
<sequence length="191" mass="21394">MKKQTVLKGFVVAVIVFLGFSLISCNDERYEPIPVKLSDVNGNYRARLITSQGGKNNEKIIDFATKDSIVTFKDFPLREIVKSVVTDPVKADTALAHIGKVEYKLNFKSKINAEQNVVELTFEPKVLAFQIPVDGVMKNTVVKLAAKQKGFFVGYDWSMRFGLEAEKITIDGVDVTPFQTIKYDIPISLKN</sequence>
<dbReference type="AlphaFoldDB" id="A0A1M5JA57"/>
<keyword evidence="2" id="KW-1185">Reference proteome</keyword>
<proteinExistence type="predicted"/>
<evidence type="ECO:0008006" key="3">
    <source>
        <dbReference type="Google" id="ProtNLM"/>
    </source>
</evidence>
<reference evidence="2" key="1">
    <citation type="submission" date="2016-11" db="EMBL/GenBank/DDBJ databases">
        <authorList>
            <person name="Varghese N."/>
            <person name="Submissions S."/>
        </authorList>
    </citation>
    <scope>NUCLEOTIDE SEQUENCE [LARGE SCALE GENOMIC DNA]</scope>
    <source>
        <strain evidence="2">DSM 27619</strain>
    </source>
</reference>
<name>A0A1M5JA57_9FLAO</name>
<protein>
    <recommendedName>
        <fullName evidence="3">DUF4840 domain-containing protein</fullName>
    </recommendedName>
</protein>
<accession>A0A1M5JA57</accession>
<dbReference type="InterPro" id="IPR032293">
    <property type="entry name" value="DUF4840"/>
</dbReference>
<organism evidence="1 2">
    <name type="scientific">Chryseobacterium arachidis</name>
    <dbReference type="NCBI Taxonomy" id="1416778"/>
    <lineage>
        <taxon>Bacteria</taxon>
        <taxon>Pseudomonadati</taxon>
        <taxon>Bacteroidota</taxon>
        <taxon>Flavobacteriia</taxon>
        <taxon>Flavobacteriales</taxon>
        <taxon>Weeksellaceae</taxon>
        <taxon>Chryseobacterium group</taxon>
        <taxon>Chryseobacterium</taxon>
    </lineage>
</organism>
<evidence type="ECO:0000313" key="2">
    <source>
        <dbReference type="Proteomes" id="UP000184518"/>
    </source>
</evidence>
<dbReference type="Pfam" id="PF16128">
    <property type="entry name" value="DUF4840"/>
    <property type="match status" value="1"/>
</dbReference>
<evidence type="ECO:0000313" key="1">
    <source>
        <dbReference type="EMBL" id="SHG37448.1"/>
    </source>
</evidence>
<dbReference type="RefSeq" id="WP_072962242.1">
    <property type="nucleotide sequence ID" value="NZ_FQUT01000014.1"/>
</dbReference>
<gene>
    <name evidence="1" type="ORF">SAMN05443633_11454</name>
</gene>
<dbReference type="Proteomes" id="UP000184518">
    <property type="component" value="Unassembled WGS sequence"/>
</dbReference>
<dbReference type="STRING" id="1416778.SAMN05443633_11454"/>